<organism evidence="1">
    <name type="scientific">uncultured Eubacteriales bacterium</name>
    <dbReference type="NCBI Taxonomy" id="172733"/>
    <lineage>
        <taxon>Bacteria</taxon>
        <taxon>Bacillati</taxon>
        <taxon>Bacillota</taxon>
        <taxon>Clostridia</taxon>
        <taxon>Eubacteriales</taxon>
        <taxon>environmental samples</taxon>
    </lineage>
</organism>
<dbReference type="AlphaFoldDB" id="A0A212K7N0"/>
<protein>
    <submittedName>
        <fullName evidence="1">Uncharacterized protein</fullName>
    </submittedName>
</protein>
<name>A0A212K7N0_9FIRM</name>
<proteinExistence type="predicted"/>
<sequence>MSGGVGRFFADINYFVVSYDSPFTFQNYILPATISFMREPQSELSFFNSHFFIKCTVQAKRILDNRSISNYNGYKRWRLCILRNYRSASIF</sequence>
<gene>
    <name evidence="1" type="ORF">KL86CLO1_12330</name>
</gene>
<reference evidence="1" key="1">
    <citation type="submission" date="2016-04" db="EMBL/GenBank/DDBJ databases">
        <authorList>
            <person name="Evans L.H."/>
            <person name="Alamgir A."/>
            <person name="Owens N."/>
            <person name="Weber N.D."/>
            <person name="Virtaneva K."/>
            <person name="Barbian K."/>
            <person name="Babar A."/>
            <person name="Rosenke K."/>
        </authorList>
    </citation>
    <scope>NUCLEOTIDE SEQUENCE</scope>
    <source>
        <strain evidence="1">86</strain>
    </source>
</reference>
<accession>A0A212K7N0</accession>
<evidence type="ECO:0000313" key="1">
    <source>
        <dbReference type="EMBL" id="SBW07666.1"/>
    </source>
</evidence>
<dbReference type="EMBL" id="FLUN01000001">
    <property type="protein sequence ID" value="SBW07666.1"/>
    <property type="molecule type" value="Genomic_DNA"/>
</dbReference>